<dbReference type="GO" id="GO:0005886">
    <property type="term" value="C:plasma membrane"/>
    <property type="evidence" value="ECO:0007669"/>
    <property type="project" value="UniProtKB-SubCell"/>
</dbReference>
<feature type="transmembrane region" description="Helical" evidence="8">
    <location>
        <begin position="6"/>
        <end position="23"/>
    </location>
</feature>
<dbReference type="InterPro" id="IPR003918">
    <property type="entry name" value="NADH_UbQ_OxRdtase"/>
</dbReference>
<organism evidence="10 11">
    <name type="scientific">Pelagibius litoralis</name>
    <dbReference type="NCBI Taxonomy" id="374515"/>
    <lineage>
        <taxon>Bacteria</taxon>
        <taxon>Pseudomonadati</taxon>
        <taxon>Pseudomonadota</taxon>
        <taxon>Alphaproteobacteria</taxon>
        <taxon>Rhodospirillales</taxon>
        <taxon>Rhodovibrionaceae</taxon>
        <taxon>Pelagibius</taxon>
    </lineage>
</organism>
<feature type="transmembrane region" description="Helical" evidence="8">
    <location>
        <begin position="35"/>
        <end position="54"/>
    </location>
</feature>
<evidence type="ECO:0000313" key="11">
    <source>
        <dbReference type="Proteomes" id="UP000761264"/>
    </source>
</evidence>
<keyword evidence="6 8" id="KW-0472">Membrane</keyword>
<evidence type="ECO:0000256" key="8">
    <source>
        <dbReference type="SAM" id="Phobius"/>
    </source>
</evidence>
<evidence type="ECO:0000256" key="7">
    <source>
        <dbReference type="RuleBase" id="RU000320"/>
    </source>
</evidence>
<feature type="transmembrane region" description="Helical" evidence="8">
    <location>
        <begin position="369"/>
        <end position="392"/>
    </location>
</feature>
<dbReference type="GO" id="GO:0042773">
    <property type="term" value="P:ATP synthesis coupled electron transport"/>
    <property type="evidence" value="ECO:0007669"/>
    <property type="project" value="InterPro"/>
</dbReference>
<dbReference type="NCBIfam" id="NF009309">
    <property type="entry name" value="PRK12666.1"/>
    <property type="match status" value="1"/>
</dbReference>
<feature type="transmembrane region" description="Helical" evidence="8">
    <location>
        <begin position="132"/>
        <end position="150"/>
    </location>
</feature>
<evidence type="ECO:0000259" key="9">
    <source>
        <dbReference type="Pfam" id="PF00361"/>
    </source>
</evidence>
<feature type="transmembrane region" description="Helical" evidence="8">
    <location>
        <begin position="329"/>
        <end position="348"/>
    </location>
</feature>
<dbReference type="PRINTS" id="PR01437">
    <property type="entry name" value="NUOXDRDTASE4"/>
</dbReference>
<feature type="transmembrane region" description="Helical" evidence="8">
    <location>
        <begin position="242"/>
        <end position="261"/>
    </location>
</feature>
<feature type="transmembrane region" description="Helical" evidence="8">
    <location>
        <begin position="455"/>
        <end position="475"/>
    </location>
</feature>
<reference evidence="10" key="1">
    <citation type="submission" date="2020-03" db="EMBL/GenBank/DDBJ databases">
        <title>Genome of Pelagibius litoralis DSM 21314T.</title>
        <authorList>
            <person name="Wang G."/>
        </authorList>
    </citation>
    <scope>NUCLEOTIDE SEQUENCE</scope>
    <source>
        <strain evidence="10">DSM 21314</strain>
    </source>
</reference>
<dbReference type="Pfam" id="PF00361">
    <property type="entry name" value="Proton_antipo_M"/>
    <property type="match status" value="1"/>
</dbReference>
<dbReference type="PANTHER" id="PTHR42703">
    <property type="entry name" value="NADH DEHYDROGENASE"/>
    <property type="match status" value="1"/>
</dbReference>
<evidence type="ECO:0000256" key="5">
    <source>
        <dbReference type="ARBA" id="ARBA00022989"/>
    </source>
</evidence>
<feature type="transmembrane region" description="Helical" evidence="8">
    <location>
        <begin position="205"/>
        <end position="230"/>
    </location>
</feature>
<keyword evidence="4 7" id="KW-0812">Transmembrane</keyword>
<feature type="transmembrane region" description="Helical" evidence="8">
    <location>
        <begin position="273"/>
        <end position="297"/>
    </location>
</feature>
<evidence type="ECO:0000256" key="3">
    <source>
        <dbReference type="ARBA" id="ARBA00022475"/>
    </source>
</evidence>
<feature type="transmembrane region" description="Helical" evidence="8">
    <location>
        <begin position="109"/>
        <end position="126"/>
    </location>
</feature>
<evidence type="ECO:0000256" key="1">
    <source>
        <dbReference type="ARBA" id="ARBA00004651"/>
    </source>
</evidence>
<proteinExistence type="inferred from homology"/>
<accession>A0A967C9S1</accession>
<dbReference type="InterPro" id="IPR050586">
    <property type="entry name" value="CPA3_Na-H_Antiporter_D"/>
</dbReference>
<dbReference type="AlphaFoldDB" id="A0A967C9S1"/>
<comment type="caution">
    <text evidence="10">The sequence shown here is derived from an EMBL/GenBank/DDBJ whole genome shotgun (WGS) entry which is preliminary data.</text>
</comment>
<name>A0A967C9S1_9PROT</name>
<dbReference type="PANTHER" id="PTHR42703:SF1">
    <property type="entry name" value="NA(+)_H(+) ANTIPORTER SUBUNIT D1"/>
    <property type="match status" value="1"/>
</dbReference>
<protein>
    <submittedName>
        <fullName evidence="10">Monovalent cation/H+ antiporter subunit D</fullName>
    </submittedName>
</protein>
<evidence type="ECO:0000256" key="6">
    <source>
        <dbReference type="ARBA" id="ARBA00023136"/>
    </source>
</evidence>
<dbReference type="EMBL" id="JAAQPH010000001">
    <property type="protein sequence ID" value="NIA67138.1"/>
    <property type="molecule type" value="Genomic_DNA"/>
</dbReference>
<dbReference type="Proteomes" id="UP000761264">
    <property type="component" value="Unassembled WGS sequence"/>
</dbReference>
<evidence type="ECO:0000313" key="10">
    <source>
        <dbReference type="EMBL" id="NIA67138.1"/>
    </source>
</evidence>
<evidence type="ECO:0000256" key="4">
    <source>
        <dbReference type="ARBA" id="ARBA00022692"/>
    </source>
</evidence>
<feature type="transmembrane region" description="Helical" evidence="8">
    <location>
        <begin position="162"/>
        <end position="185"/>
    </location>
</feature>
<comment type="subcellular location">
    <subcellularLocation>
        <location evidence="1">Cell membrane</location>
        <topology evidence="1">Multi-pass membrane protein</topology>
    </subcellularLocation>
    <subcellularLocation>
        <location evidence="7">Membrane</location>
        <topology evidence="7">Multi-pass membrane protein</topology>
    </subcellularLocation>
</comment>
<sequence length="509" mass="53433">MNHWIIVPIVLPALLAPFIVLTMRHDLLLQRVFSMAGAVALLAVALGLTAQAASGPAQLYELGNWRAPFGIVLVLDRLSALMVLLTSLLSVVVAIYAITSAWDTRGRHFHALFQFQLMGINGAFLTGDIFNLFVFFEVLLIASYGLMLHGGGAARMKAGVQYVVVNLAGSTLFLIAVGTIYGVTGTLNMADLAVKVPQIPAGDQALLRVGALLLLVVFAVKAALVPIHFWLPGTYANAPAPVAALFAVMTKVGAYSILRFFTLVFGDAAGDNAWLAADWLLPAALVTLIVGAAGVLGAKELSRLVCFSVVGSMGTLLTAIALFTPAATVAALFYMIHSTFATAALFLLADQISDRRGGAGGRLTTAPRFAQTGLLASLFFLAAIAMAGMPPMTGFLGKLMVLDSARSSDSMATIWTIILVTSLVSIVGFARAGSVIFWKSASLPDPVETAPSRPALPIAAASLMLAAMVGLAIFANPVTGYLETAAAELYSPTHYIRTVLGPEVVAEQR</sequence>
<keyword evidence="3" id="KW-1003">Cell membrane</keyword>
<keyword evidence="11" id="KW-1185">Reference proteome</keyword>
<feature type="transmembrane region" description="Helical" evidence="8">
    <location>
        <begin position="304"/>
        <end position="323"/>
    </location>
</feature>
<feature type="domain" description="NADH:quinone oxidoreductase/Mrp antiporter transmembrane" evidence="9">
    <location>
        <begin position="128"/>
        <end position="423"/>
    </location>
</feature>
<keyword evidence="5 8" id="KW-1133">Transmembrane helix</keyword>
<gene>
    <name evidence="10" type="ORF">HBA54_00865</name>
</gene>
<evidence type="ECO:0000256" key="2">
    <source>
        <dbReference type="ARBA" id="ARBA00005346"/>
    </source>
</evidence>
<dbReference type="RefSeq" id="WP_167220420.1">
    <property type="nucleotide sequence ID" value="NZ_JAAQPH010000001.1"/>
</dbReference>
<feature type="transmembrane region" description="Helical" evidence="8">
    <location>
        <begin position="74"/>
        <end position="97"/>
    </location>
</feature>
<dbReference type="InterPro" id="IPR001750">
    <property type="entry name" value="ND/Mrp_TM"/>
</dbReference>
<comment type="similarity">
    <text evidence="2">Belongs to the CPA3 antiporters (TC 2.A.63) subunit D family.</text>
</comment>
<dbReference type="GO" id="GO:0008137">
    <property type="term" value="F:NADH dehydrogenase (ubiquinone) activity"/>
    <property type="evidence" value="ECO:0007669"/>
    <property type="project" value="InterPro"/>
</dbReference>
<feature type="transmembrane region" description="Helical" evidence="8">
    <location>
        <begin position="412"/>
        <end position="434"/>
    </location>
</feature>